<sequence>MESRKARHQHEIKAAEAINASQHKSKYKTQSQTDNHDGGGPRKKKRGPKRRLIGLLVILVIVIGGVFLGKNLLDNKNAALDPENTTFKTIKIETGSTPAQMGQILEDKKIIKSGHSFYKYAMSQGAEKLQAGTYQLSPSQTVELIFSQMAAGPGASPKLPKGYVLISVGQTSGQVAQNIANEVKGVSPQSMMKAFDDKALIAKMDKKYPDLLRGVETSKTNEAKLLDYVYPQAFDLSQVKTADDVVEKLLTVSNTTMTPYYKTLKENNIQTPNIMALLATSGKGEFERRLAFVKKIAPYAQKLAKKYDILASISIAQAAHESNWDNSKLSSKYNNFYGVKTQDETPGKSVVLTTTEYVDGKAETQKARFAIYDSWQDSMKEHAETIVNGNTWNPTQFKDVLAAKNYKQAAKALYDNHYATDVNYTKLLTNVIETWNMQQYDK</sequence>
<dbReference type="PANTHER" id="PTHR33308">
    <property type="entry name" value="PEPTIDOGLYCAN HYDROLASE FLGJ"/>
    <property type="match status" value="1"/>
</dbReference>
<keyword evidence="4" id="KW-0472">Membrane</keyword>
<evidence type="ECO:0000256" key="3">
    <source>
        <dbReference type="SAM" id="MobiDB-lite"/>
    </source>
</evidence>
<organism evidence="6 7">
    <name type="scientific">Leuconostoc carnosum</name>
    <dbReference type="NCBI Taxonomy" id="1252"/>
    <lineage>
        <taxon>Bacteria</taxon>
        <taxon>Bacillati</taxon>
        <taxon>Bacillota</taxon>
        <taxon>Bacilli</taxon>
        <taxon>Lactobacillales</taxon>
        <taxon>Lactobacillaceae</taxon>
        <taxon>Leuconostoc</taxon>
    </lineage>
</organism>
<dbReference type="OMA" id="AHESNWD"/>
<feature type="compositionally biased region" description="Basic and acidic residues" evidence="3">
    <location>
        <begin position="1"/>
        <end position="14"/>
    </location>
</feature>
<dbReference type="GeneID" id="61187320"/>
<dbReference type="InterPro" id="IPR051056">
    <property type="entry name" value="Glycosyl_Hydrolase_73"/>
</dbReference>
<reference evidence="6 7" key="1">
    <citation type="submission" date="2019-06" db="EMBL/GenBank/DDBJ databases">
        <title>Genome analyses of bacteria isolated from kimchi.</title>
        <authorList>
            <person name="Lee S."/>
            <person name="Ahn S."/>
            <person name="Roh S."/>
        </authorList>
    </citation>
    <scope>NUCLEOTIDE SEQUENCE [LARGE SCALE GENOMIC DNA]</scope>
    <source>
        <strain evidence="6 7">CBA3620</strain>
    </source>
</reference>
<dbReference type="PANTHER" id="PTHR33308:SF9">
    <property type="entry name" value="PEPTIDOGLYCAN HYDROLASE FLGJ"/>
    <property type="match status" value="1"/>
</dbReference>
<dbReference type="RefSeq" id="WP_014974854.1">
    <property type="nucleotide sequence ID" value="NZ_CP042374.1"/>
</dbReference>
<evidence type="ECO:0000256" key="2">
    <source>
        <dbReference type="ARBA" id="ARBA00022801"/>
    </source>
</evidence>
<feature type="region of interest" description="Disordered" evidence="3">
    <location>
        <begin position="1"/>
        <end position="47"/>
    </location>
</feature>
<proteinExistence type="inferred from homology"/>
<keyword evidence="2" id="KW-0378">Hydrolase</keyword>
<dbReference type="Pfam" id="PF02618">
    <property type="entry name" value="YceG"/>
    <property type="match status" value="1"/>
</dbReference>
<dbReference type="Pfam" id="PF01832">
    <property type="entry name" value="Glucosaminidase"/>
    <property type="match status" value="1"/>
</dbReference>
<feature type="transmembrane region" description="Helical" evidence="4">
    <location>
        <begin position="52"/>
        <end position="69"/>
    </location>
</feature>
<evidence type="ECO:0000256" key="1">
    <source>
        <dbReference type="ARBA" id="ARBA00010266"/>
    </source>
</evidence>
<keyword evidence="4" id="KW-0812">Transmembrane</keyword>
<dbReference type="EMBL" id="CP042374">
    <property type="protein sequence ID" value="QEA33725.1"/>
    <property type="molecule type" value="Genomic_DNA"/>
</dbReference>
<evidence type="ECO:0000313" key="7">
    <source>
        <dbReference type="Proteomes" id="UP000321332"/>
    </source>
</evidence>
<dbReference type="Proteomes" id="UP000321332">
    <property type="component" value="Chromosome"/>
</dbReference>
<keyword evidence="6" id="KW-0456">Lyase</keyword>
<protein>
    <submittedName>
        <fullName evidence="6">Aminodeoxychorismate lyase</fullName>
    </submittedName>
</protein>
<dbReference type="GO" id="GO:0016829">
    <property type="term" value="F:lyase activity"/>
    <property type="evidence" value="ECO:0007669"/>
    <property type="project" value="UniProtKB-KW"/>
</dbReference>
<gene>
    <name evidence="6" type="ORF">FGL89_06130</name>
</gene>
<dbReference type="SMART" id="SM00047">
    <property type="entry name" value="LYZ2"/>
    <property type="match status" value="1"/>
</dbReference>
<dbReference type="Gene3D" id="4.10.80.30">
    <property type="entry name" value="DNA polymerase, domain 6"/>
    <property type="match status" value="1"/>
</dbReference>
<dbReference type="AlphaFoldDB" id="A0AAE6M289"/>
<evidence type="ECO:0000256" key="4">
    <source>
        <dbReference type="SAM" id="Phobius"/>
    </source>
</evidence>
<dbReference type="InterPro" id="IPR003770">
    <property type="entry name" value="MLTG-like"/>
</dbReference>
<dbReference type="InterPro" id="IPR002901">
    <property type="entry name" value="MGlyc_endo_b_GlcNAc-like_dom"/>
</dbReference>
<dbReference type="Gene3D" id="3.30.1490.480">
    <property type="entry name" value="Endolytic murein transglycosylase"/>
    <property type="match status" value="1"/>
</dbReference>
<feature type="domain" description="Mannosyl-glycoprotein endo-beta-N-acetylglucosamidase-like" evidence="5">
    <location>
        <begin position="277"/>
        <end position="441"/>
    </location>
</feature>
<dbReference type="Gene3D" id="1.10.530.10">
    <property type="match status" value="1"/>
</dbReference>
<evidence type="ECO:0000313" key="6">
    <source>
        <dbReference type="EMBL" id="QEA33725.1"/>
    </source>
</evidence>
<keyword evidence="4" id="KW-1133">Transmembrane helix</keyword>
<dbReference type="GO" id="GO:0004040">
    <property type="term" value="F:amidase activity"/>
    <property type="evidence" value="ECO:0007669"/>
    <property type="project" value="InterPro"/>
</dbReference>
<name>A0AAE6M289_LEUCA</name>
<dbReference type="PRINTS" id="PR01002">
    <property type="entry name" value="FLGFLGJ"/>
</dbReference>
<accession>A0AAE6M289</accession>
<comment type="similarity">
    <text evidence="1">Belongs to the glycosyl hydrolase 73 family.</text>
</comment>
<evidence type="ECO:0000259" key="5">
    <source>
        <dbReference type="SMART" id="SM00047"/>
    </source>
</evidence>